<dbReference type="InterPro" id="IPR013216">
    <property type="entry name" value="Methyltransf_11"/>
</dbReference>
<evidence type="ECO:0000259" key="1">
    <source>
        <dbReference type="SMART" id="SM00418"/>
    </source>
</evidence>
<sequence>MNSVAPNHLSLAEVPDAETVLASLCKAAADSLRLRVLRVLKHDAMDVSELCAVLDVRQPALSHHLKIMSAAGLLSSQRDGNHIFYRRREFAGDEPFAGLQQALFSAADTLALDEAEETRRDSLQRKREQNSLDFFTNNASRFREQQDLIAAPERYASAVNGLLDALPGANRGTALEVGPGEGWLLPRLSKDFDRVIALDNAPAMLESARAAATELSNVEFLLGDTRHAALESLRADLIVINMVLHHTPDPATTLSEAARALASEGVLLVTELCEHRQGWTRENCGDLWLGFAPELIQDWAKTAGLKELTSSYLGQRNGFKLQLRLFGAAKITS</sequence>
<accession>A0ABZ0IDB5</accession>
<dbReference type="InterPro" id="IPR036390">
    <property type="entry name" value="WH_DNA-bd_sf"/>
</dbReference>
<proteinExistence type="predicted"/>
<dbReference type="NCBIfam" id="NF033788">
    <property type="entry name" value="HTH_metalloreg"/>
    <property type="match status" value="1"/>
</dbReference>
<name>A0ABZ0IDB5_9GAMM</name>
<evidence type="ECO:0000313" key="2">
    <source>
        <dbReference type="EMBL" id="WOJ97528.1"/>
    </source>
</evidence>
<protein>
    <submittedName>
        <fullName evidence="2">Metalloregulator ArsR/SmtB family transcription factor</fullName>
    </submittedName>
</protein>
<keyword evidence="3" id="KW-1185">Reference proteome</keyword>
<dbReference type="Gene3D" id="1.10.10.10">
    <property type="entry name" value="Winged helix-like DNA-binding domain superfamily/Winged helix DNA-binding domain"/>
    <property type="match status" value="1"/>
</dbReference>
<dbReference type="EMBL" id="CP136865">
    <property type="protein sequence ID" value="WOJ97528.1"/>
    <property type="molecule type" value="Genomic_DNA"/>
</dbReference>
<dbReference type="InterPro" id="IPR011991">
    <property type="entry name" value="ArsR-like_HTH"/>
</dbReference>
<gene>
    <name evidence="2" type="ORF">R0137_02905</name>
</gene>
<dbReference type="InterPro" id="IPR029063">
    <property type="entry name" value="SAM-dependent_MTases_sf"/>
</dbReference>
<dbReference type="SUPFAM" id="SSF46785">
    <property type="entry name" value="Winged helix' DNA-binding domain"/>
    <property type="match status" value="1"/>
</dbReference>
<dbReference type="Pfam" id="PF08241">
    <property type="entry name" value="Methyltransf_11"/>
    <property type="match status" value="1"/>
</dbReference>
<dbReference type="SMART" id="SM00418">
    <property type="entry name" value="HTH_ARSR"/>
    <property type="match status" value="1"/>
</dbReference>
<dbReference type="CDD" id="cd00090">
    <property type="entry name" value="HTH_ARSR"/>
    <property type="match status" value="1"/>
</dbReference>
<organism evidence="2 3">
    <name type="scientific">Congregibacter brevis</name>
    <dbReference type="NCBI Taxonomy" id="3081201"/>
    <lineage>
        <taxon>Bacteria</taxon>
        <taxon>Pseudomonadati</taxon>
        <taxon>Pseudomonadota</taxon>
        <taxon>Gammaproteobacteria</taxon>
        <taxon>Cellvibrionales</taxon>
        <taxon>Halieaceae</taxon>
        <taxon>Congregibacter</taxon>
    </lineage>
</organism>
<evidence type="ECO:0000313" key="3">
    <source>
        <dbReference type="Proteomes" id="UP001626549"/>
    </source>
</evidence>
<reference evidence="2 3" key="1">
    <citation type="submission" date="2023-10" db="EMBL/GenBank/DDBJ databases">
        <title>Two novel species belonging to the OM43/NOR5 clade.</title>
        <authorList>
            <person name="Park M."/>
        </authorList>
    </citation>
    <scope>NUCLEOTIDE SEQUENCE [LARGE SCALE GENOMIC DNA]</scope>
    <source>
        <strain evidence="2 3">IMCC45268</strain>
    </source>
</reference>
<dbReference type="Pfam" id="PF01022">
    <property type="entry name" value="HTH_5"/>
    <property type="match status" value="1"/>
</dbReference>
<dbReference type="CDD" id="cd02440">
    <property type="entry name" value="AdoMet_MTases"/>
    <property type="match status" value="1"/>
</dbReference>
<dbReference type="Gene3D" id="3.40.50.150">
    <property type="entry name" value="Vaccinia Virus protein VP39"/>
    <property type="match status" value="1"/>
</dbReference>
<dbReference type="PANTHER" id="PTHR43861">
    <property type="entry name" value="TRANS-ACONITATE 2-METHYLTRANSFERASE-RELATED"/>
    <property type="match status" value="1"/>
</dbReference>
<dbReference type="RefSeq" id="WP_407328410.1">
    <property type="nucleotide sequence ID" value="NZ_CP136865.1"/>
</dbReference>
<dbReference type="SUPFAM" id="SSF53335">
    <property type="entry name" value="S-adenosyl-L-methionine-dependent methyltransferases"/>
    <property type="match status" value="1"/>
</dbReference>
<dbReference type="Proteomes" id="UP001626549">
    <property type="component" value="Chromosome"/>
</dbReference>
<dbReference type="PRINTS" id="PR00778">
    <property type="entry name" value="HTHARSR"/>
</dbReference>
<dbReference type="InterPro" id="IPR001845">
    <property type="entry name" value="HTH_ArsR_DNA-bd_dom"/>
</dbReference>
<dbReference type="InterPro" id="IPR036388">
    <property type="entry name" value="WH-like_DNA-bd_sf"/>
</dbReference>
<feature type="domain" description="HTH arsR-type" evidence="1">
    <location>
        <begin position="23"/>
        <end position="104"/>
    </location>
</feature>